<name>A0A8D8X1F6_9HEMI</name>
<accession>A0A8D8X1F6</accession>
<organism evidence="1">
    <name type="scientific">Cacopsylla melanoneura</name>
    <dbReference type="NCBI Taxonomy" id="428564"/>
    <lineage>
        <taxon>Eukaryota</taxon>
        <taxon>Metazoa</taxon>
        <taxon>Ecdysozoa</taxon>
        <taxon>Arthropoda</taxon>
        <taxon>Hexapoda</taxon>
        <taxon>Insecta</taxon>
        <taxon>Pterygota</taxon>
        <taxon>Neoptera</taxon>
        <taxon>Paraneoptera</taxon>
        <taxon>Hemiptera</taxon>
        <taxon>Sternorrhyncha</taxon>
        <taxon>Psylloidea</taxon>
        <taxon>Psyllidae</taxon>
        <taxon>Psyllinae</taxon>
        <taxon>Cacopsylla</taxon>
    </lineage>
</organism>
<dbReference type="EMBL" id="HBUF01245514">
    <property type="protein sequence ID" value="CAG6678289.1"/>
    <property type="molecule type" value="Transcribed_RNA"/>
</dbReference>
<dbReference type="AlphaFoldDB" id="A0A8D8X1F6"/>
<evidence type="ECO:0000313" key="1">
    <source>
        <dbReference type="EMBL" id="CAG6678289.1"/>
    </source>
</evidence>
<protein>
    <submittedName>
        <fullName evidence="1">Uncharacterized protein</fullName>
    </submittedName>
</protein>
<reference evidence="1" key="1">
    <citation type="submission" date="2021-05" db="EMBL/GenBank/DDBJ databases">
        <authorList>
            <person name="Alioto T."/>
            <person name="Alioto T."/>
            <person name="Gomez Garrido J."/>
        </authorList>
    </citation>
    <scope>NUCLEOTIDE SEQUENCE</scope>
</reference>
<proteinExistence type="predicted"/>
<sequence length="103" mass="11475">MGLMNPTLVIMNATMDRSAVPCPTSVFLTIGCVMKSQTVLLMINWTSQTKMKINVILPYCVPPMNSGVGNPTNVFPCPEVLEIDRETLRRSNRIGQSRNCCHF</sequence>